<evidence type="ECO:0000313" key="2">
    <source>
        <dbReference type="Proteomes" id="UP001206983"/>
    </source>
</evidence>
<proteinExistence type="predicted"/>
<keyword evidence="2" id="KW-1185">Reference proteome</keyword>
<dbReference type="PANTHER" id="PTHR42754:SF1">
    <property type="entry name" value="LIPOPROTEIN"/>
    <property type="match status" value="1"/>
</dbReference>
<sequence>MALLLMTVGTAIAIEAPAEEWNITFGGPGNSNIFNSVQETSDGGYVLAGHTNSFGEGEWDAWLIKTSETGDEQWNKTFGDIDYDRAYSVQQTIDGGFILSGYTTFADSGDKEAWLIKILNTTRSIF</sequence>
<accession>A0AAE3KYB7</accession>
<dbReference type="EMBL" id="JTEO01000006">
    <property type="protein sequence ID" value="MCQ6963547.1"/>
    <property type="molecule type" value="Genomic_DNA"/>
</dbReference>
<evidence type="ECO:0000313" key="1">
    <source>
        <dbReference type="EMBL" id="MCQ6963547.1"/>
    </source>
</evidence>
<dbReference type="AlphaFoldDB" id="A0AAE3KYB7"/>
<gene>
    <name evidence="1" type="ORF">PV02_10680</name>
</gene>
<name>A0AAE3KYB7_9EURY</name>
<dbReference type="Proteomes" id="UP001206983">
    <property type="component" value="Unassembled WGS sequence"/>
</dbReference>
<reference evidence="1 2" key="1">
    <citation type="journal article" date="2011" name="Appl. Environ. Microbiol.">
        <title>Methanogenic archaea isolated from Taiwan's Chelungpu fault.</title>
        <authorList>
            <person name="Wu S.Y."/>
            <person name="Lai M.C."/>
        </authorList>
    </citation>
    <scope>NUCLEOTIDE SEQUENCE [LARGE SCALE GENOMIC DNA]</scope>
    <source>
        <strain evidence="1 2">St545Mb</strain>
    </source>
</reference>
<protein>
    <submittedName>
        <fullName evidence="1">Uncharacterized protein</fullName>
    </submittedName>
</protein>
<organism evidence="1 2">
    <name type="scientific">Methanolobus chelungpuianus</name>
    <dbReference type="NCBI Taxonomy" id="502115"/>
    <lineage>
        <taxon>Archaea</taxon>
        <taxon>Methanobacteriati</taxon>
        <taxon>Methanobacteriota</taxon>
        <taxon>Stenosarchaea group</taxon>
        <taxon>Methanomicrobia</taxon>
        <taxon>Methanosarcinales</taxon>
        <taxon>Methanosarcinaceae</taxon>
        <taxon>Methanolobus</taxon>
    </lineage>
</organism>
<comment type="caution">
    <text evidence="1">The sequence shown here is derived from an EMBL/GenBank/DDBJ whole genome shotgun (WGS) entry which is preliminary data.</text>
</comment>
<dbReference type="RefSeq" id="WP_256623438.1">
    <property type="nucleotide sequence ID" value="NZ_JTEO01000006.1"/>
</dbReference>
<dbReference type="PANTHER" id="PTHR42754">
    <property type="entry name" value="ENDOGLUCANASE"/>
    <property type="match status" value="1"/>
</dbReference>